<evidence type="ECO:0000313" key="1">
    <source>
        <dbReference type="EMBL" id="WNL28565.1"/>
    </source>
</evidence>
<dbReference type="EMBL" id="CP135130">
    <property type="protein sequence ID" value="WNP38847.1"/>
    <property type="molecule type" value="Genomic_DNA"/>
</dbReference>
<evidence type="ECO:0000313" key="4">
    <source>
        <dbReference type="EMBL" id="WNP40939.1"/>
    </source>
</evidence>
<accession>A0AA96RCB2</accession>
<evidence type="ECO:0000313" key="2">
    <source>
        <dbReference type="EMBL" id="WNL32697.1"/>
    </source>
</evidence>
<sequence length="110" mass="13178">MTSYEDIAKFYYDCYLTKNRIALINKEVTIQIVDLYYDDVESIVVKFIYNDVVYNFRVFNNNNYSSADNKFSFKILDENNQLKVPNYRLLVKFNLTKLNDLRCLSARIKE</sequence>
<dbReference type="AlphaFoldDB" id="A0AA96RCB2"/>
<protein>
    <submittedName>
        <fullName evidence="4">Uncharacterized protein</fullName>
    </submittedName>
</protein>
<organism evidence="4">
    <name type="scientific">Arcobacter sp. AZ-2023</name>
    <dbReference type="NCBI Taxonomy" id="3074453"/>
    <lineage>
        <taxon>Bacteria</taxon>
        <taxon>Pseudomonadati</taxon>
        <taxon>Campylobacterota</taxon>
        <taxon>Epsilonproteobacteria</taxon>
        <taxon>Campylobacterales</taxon>
        <taxon>Arcobacteraceae</taxon>
        <taxon>Arcobacter</taxon>
    </lineage>
</organism>
<name>A0AA96RCB2_9BACT</name>
<proteinExistence type="predicted"/>
<gene>
    <name evidence="3" type="ORF">RJG58_03905</name>
    <name evidence="4" type="ORF">RMP69_03905</name>
    <name evidence="1" type="ORF">RMQ65_04190</name>
    <name evidence="2" type="ORF">RMQ67_03905</name>
</gene>
<reference evidence="4" key="1">
    <citation type="submission" date="2023-09" db="EMBL/GenBank/DDBJ databases">
        <title>Arcobacter tbilisiensis sp. nov. isolated from chicken meat in Tbilisi, Georgia.</title>
        <authorList>
            <person name="Matthias R."/>
            <person name="Zautner A.E."/>
        </authorList>
    </citation>
    <scope>NUCLEOTIDE SEQUENCE</scope>
    <source>
        <strain evidence="3">LEO 101</strain>
        <strain evidence="1">LEO 49</strain>
        <strain evidence="4">LEO 50</strain>
        <strain evidence="2">LEO 53</strain>
    </source>
</reference>
<dbReference type="EMBL" id="CP134855">
    <property type="protein sequence ID" value="WNL32697.1"/>
    <property type="molecule type" value="Genomic_DNA"/>
</dbReference>
<evidence type="ECO:0000313" key="3">
    <source>
        <dbReference type="EMBL" id="WNP38847.1"/>
    </source>
</evidence>
<dbReference type="EMBL" id="CP135131">
    <property type="protein sequence ID" value="WNP40939.1"/>
    <property type="molecule type" value="Genomic_DNA"/>
</dbReference>
<dbReference type="EMBL" id="CP134853">
    <property type="protein sequence ID" value="WNL28565.1"/>
    <property type="molecule type" value="Genomic_DNA"/>
</dbReference>